<comment type="caution">
    <text evidence="8">The sequence shown here is derived from an EMBL/GenBank/DDBJ whole genome shotgun (WGS) entry which is preliminary data.</text>
</comment>
<dbReference type="OrthoDB" id="529367at2759"/>
<keyword evidence="6" id="KW-0862">Zinc</keyword>
<keyword evidence="5 7" id="KW-0472">Membrane</keyword>
<keyword evidence="4 7" id="KW-1133">Transmembrane helix</keyword>
<name>A3GG02_PICST</name>
<comment type="subcellular location">
    <subcellularLocation>
        <location evidence="1">Membrane</location>
        <topology evidence="1">Multi-pass membrane protein</topology>
    </subcellularLocation>
</comment>
<evidence type="ECO:0000313" key="8">
    <source>
        <dbReference type="EMBL" id="EAZ63849.2"/>
    </source>
</evidence>
<dbReference type="Pfam" id="PF03006">
    <property type="entry name" value="HlyIII"/>
    <property type="match status" value="1"/>
</dbReference>
<dbReference type="GeneID" id="4851201"/>
<dbReference type="eggNOG" id="KOG0748">
    <property type="taxonomic scope" value="Eukaryota"/>
</dbReference>
<feature type="transmembrane region" description="Helical" evidence="7">
    <location>
        <begin position="178"/>
        <end position="200"/>
    </location>
</feature>
<evidence type="ECO:0000313" key="9">
    <source>
        <dbReference type="Proteomes" id="UP000002258"/>
    </source>
</evidence>
<dbReference type="EMBL" id="AAVQ01000001">
    <property type="protein sequence ID" value="EAZ63849.2"/>
    <property type="molecule type" value="Genomic_DNA"/>
</dbReference>
<dbReference type="SUPFAM" id="SSF103473">
    <property type="entry name" value="MFS general substrate transporter"/>
    <property type="match status" value="1"/>
</dbReference>
<dbReference type="GO" id="GO:0016020">
    <property type="term" value="C:membrane"/>
    <property type="evidence" value="ECO:0007669"/>
    <property type="project" value="UniProtKB-SubCell"/>
</dbReference>
<dbReference type="InterPro" id="IPR036259">
    <property type="entry name" value="MFS_trans_sf"/>
</dbReference>
<keyword evidence="3 7" id="KW-0812">Transmembrane</keyword>
<evidence type="ECO:0000256" key="4">
    <source>
        <dbReference type="ARBA" id="ARBA00022989"/>
    </source>
</evidence>
<reference evidence="8 9" key="1">
    <citation type="journal article" date="2007" name="Nat. Biotechnol.">
        <title>Genome sequence of the lignocellulose-bioconverting and xylose-fermenting yeast Pichia stipitis.</title>
        <authorList>
            <person name="Jeffries T.W."/>
            <person name="Grigoriev I.V."/>
            <person name="Grimwood J."/>
            <person name="Laplaza J.M."/>
            <person name="Aerts A."/>
            <person name="Salamov A."/>
            <person name="Schmutz J."/>
            <person name="Lindquist E."/>
            <person name="Dehal P."/>
            <person name="Shapiro H."/>
            <person name="Jin Y.S."/>
            <person name="Passoth V."/>
            <person name="Richardson P.M."/>
        </authorList>
    </citation>
    <scope>NUCLEOTIDE SEQUENCE [LARGE SCALE GENOMIC DNA]</scope>
    <source>
        <strain evidence="9">ATCC 58785 / CBS 6054 / NBRC 10063 / NRRL Y-11545</strain>
    </source>
</reference>
<sequence>NRRLYFYHELDEWQQDNHFIRSGYVKETSSYRECVQSLTYFHNETVNIYSHLIPSSLVFWGVLIYVNFYLKIYDNYLGVWEKANFLQFAGACWFCLFMSSTFHCIKSHSHKISRFGNQLDYFGIVILITCSLNSIVMFAFYDHPYYRDALVAMFVLLGTICTIMTLHPKFSTSEYRPLRSTMFILFGLSGVTPVLLAGYTFGWKATTERVNVLWLVLEGLFYIGGAVLYALRVPERFTHTEEHETFHLVSGEPLPGRFDLIGHSHQIFHIMVVIAAFCHWLALVGCYHYLHQHILE</sequence>
<evidence type="ECO:0000256" key="3">
    <source>
        <dbReference type="ARBA" id="ARBA00022692"/>
    </source>
</evidence>
<dbReference type="GO" id="GO:0046872">
    <property type="term" value="F:metal ion binding"/>
    <property type="evidence" value="ECO:0007669"/>
    <property type="project" value="UniProtKB-KW"/>
</dbReference>
<feature type="transmembrane region" description="Helical" evidence="7">
    <location>
        <begin position="121"/>
        <end position="140"/>
    </location>
</feature>
<evidence type="ECO:0000256" key="1">
    <source>
        <dbReference type="ARBA" id="ARBA00004141"/>
    </source>
</evidence>
<dbReference type="FunCoup" id="A3GG02">
    <property type="interactions" value="327"/>
</dbReference>
<feature type="transmembrane region" description="Helical" evidence="7">
    <location>
        <begin position="85"/>
        <end position="105"/>
    </location>
</feature>
<dbReference type="AlphaFoldDB" id="A3GG02"/>
<dbReference type="GO" id="GO:0006882">
    <property type="term" value="P:intracellular zinc ion homeostasis"/>
    <property type="evidence" value="ECO:0007669"/>
    <property type="project" value="TreeGrafter"/>
</dbReference>
<evidence type="ECO:0000256" key="6">
    <source>
        <dbReference type="PIRSR" id="PIRSR604254-1"/>
    </source>
</evidence>
<organism evidence="8 9">
    <name type="scientific">Scheffersomyces stipitis (strain ATCC 58785 / CBS 6054 / NBRC 10063 / NRRL Y-11545)</name>
    <name type="common">Yeast</name>
    <name type="synonym">Pichia stipitis</name>
    <dbReference type="NCBI Taxonomy" id="322104"/>
    <lineage>
        <taxon>Eukaryota</taxon>
        <taxon>Fungi</taxon>
        <taxon>Dikarya</taxon>
        <taxon>Ascomycota</taxon>
        <taxon>Saccharomycotina</taxon>
        <taxon>Pichiomycetes</taxon>
        <taxon>Debaryomycetaceae</taxon>
        <taxon>Scheffersomyces</taxon>
    </lineage>
</organism>
<dbReference type="InterPro" id="IPR004254">
    <property type="entry name" value="AdipoR/HlyIII-related"/>
</dbReference>
<feature type="transmembrane region" description="Helical" evidence="7">
    <location>
        <begin position="212"/>
        <end position="231"/>
    </location>
</feature>
<dbReference type="KEGG" id="pic:PICST_51237"/>
<dbReference type="Proteomes" id="UP000002258">
    <property type="component" value="Chromosome 1"/>
</dbReference>
<feature type="transmembrane region" description="Helical" evidence="7">
    <location>
        <begin position="52"/>
        <end position="73"/>
    </location>
</feature>
<feature type="binding site" evidence="6">
    <location>
        <position position="265"/>
    </location>
    <ligand>
        <name>Zn(2+)</name>
        <dbReference type="ChEBI" id="CHEBI:29105"/>
    </ligand>
</feature>
<keyword evidence="6" id="KW-0479">Metal-binding</keyword>
<evidence type="ECO:0000256" key="2">
    <source>
        <dbReference type="ARBA" id="ARBA00007018"/>
    </source>
</evidence>
<dbReference type="STRING" id="322104.A3GG02"/>
<protein>
    <submittedName>
        <fullName evidence="8">Hemolysin III domain membrane protein</fullName>
    </submittedName>
</protein>
<feature type="non-terminal residue" evidence="8">
    <location>
        <position position="1"/>
    </location>
</feature>
<feature type="binding site" evidence="6">
    <location>
        <position position="269"/>
    </location>
    <ligand>
        <name>Zn(2+)</name>
        <dbReference type="ChEBI" id="CHEBI:29105"/>
    </ligand>
</feature>
<comment type="similarity">
    <text evidence="2">Belongs to the ADIPOR family.</text>
</comment>
<evidence type="ECO:0000256" key="7">
    <source>
        <dbReference type="SAM" id="Phobius"/>
    </source>
</evidence>
<evidence type="ECO:0000256" key="5">
    <source>
        <dbReference type="ARBA" id="ARBA00023136"/>
    </source>
</evidence>
<gene>
    <name evidence="8" type="primary">HTD1</name>
    <name evidence="8" type="ORF">PICST_51237</name>
</gene>
<keyword evidence="9" id="KW-1185">Reference proteome</keyword>
<feature type="transmembrane region" description="Helical" evidence="7">
    <location>
        <begin position="267"/>
        <end position="290"/>
    </location>
</feature>
<feature type="binding site" evidence="6">
    <location>
        <position position="103"/>
    </location>
    <ligand>
        <name>Zn(2+)</name>
        <dbReference type="ChEBI" id="CHEBI:29105"/>
    </ligand>
</feature>
<dbReference type="PANTHER" id="PTHR20855">
    <property type="entry name" value="ADIPOR/PROGESTIN RECEPTOR-RELATED"/>
    <property type="match status" value="1"/>
</dbReference>
<dbReference type="PANTHER" id="PTHR20855:SF52">
    <property type="entry name" value="ADIPONECTIN RECEPTOR PROTEIN"/>
    <property type="match status" value="1"/>
</dbReference>
<dbReference type="OMA" id="EPWQQDN"/>
<dbReference type="RefSeq" id="XP_001387872.2">
    <property type="nucleotide sequence ID" value="XM_001387835.1"/>
</dbReference>
<proteinExistence type="inferred from homology"/>
<dbReference type="InParanoid" id="A3GG02"/>
<dbReference type="GO" id="GO:0038023">
    <property type="term" value="F:signaling receptor activity"/>
    <property type="evidence" value="ECO:0007669"/>
    <property type="project" value="TreeGrafter"/>
</dbReference>
<dbReference type="HOGENOM" id="CLU_023075_2_0_1"/>
<feature type="transmembrane region" description="Helical" evidence="7">
    <location>
        <begin position="146"/>
        <end position="166"/>
    </location>
</feature>
<accession>A3GG02</accession>